<feature type="transmembrane region" description="Helical" evidence="8">
    <location>
        <begin position="548"/>
        <end position="569"/>
    </location>
</feature>
<dbReference type="InterPro" id="IPR000515">
    <property type="entry name" value="MetI-like"/>
</dbReference>
<keyword evidence="7 8" id="KW-0472">Membrane</keyword>
<keyword evidence="6 8" id="KW-1133">Transmembrane helix</keyword>
<feature type="transmembrane region" description="Helical" evidence="8">
    <location>
        <begin position="273"/>
        <end position="294"/>
    </location>
</feature>
<reference evidence="10" key="2">
    <citation type="submission" date="2020-09" db="EMBL/GenBank/DDBJ databases">
        <authorList>
            <person name="Sun Q."/>
            <person name="Ohkuma M."/>
        </authorList>
    </citation>
    <scope>NUCLEOTIDE SEQUENCE</scope>
    <source>
        <strain evidence="10">JCM 5069</strain>
    </source>
</reference>
<evidence type="ECO:0000313" key="11">
    <source>
        <dbReference type="Proteomes" id="UP000603708"/>
    </source>
</evidence>
<feature type="transmembrane region" description="Helical" evidence="8">
    <location>
        <begin position="119"/>
        <end position="141"/>
    </location>
</feature>
<evidence type="ECO:0000256" key="4">
    <source>
        <dbReference type="ARBA" id="ARBA00022519"/>
    </source>
</evidence>
<dbReference type="RefSeq" id="WP_189935187.1">
    <property type="nucleotide sequence ID" value="NZ_BNCD01000014.1"/>
</dbReference>
<evidence type="ECO:0000256" key="3">
    <source>
        <dbReference type="ARBA" id="ARBA00022475"/>
    </source>
</evidence>
<dbReference type="Gene3D" id="1.10.3720.10">
    <property type="entry name" value="MetI-like"/>
    <property type="match status" value="2"/>
</dbReference>
<keyword evidence="5 8" id="KW-0812">Transmembrane</keyword>
<feature type="transmembrane region" description="Helical" evidence="8">
    <location>
        <begin position="445"/>
        <end position="462"/>
    </location>
</feature>
<keyword evidence="3" id="KW-1003">Cell membrane</keyword>
<dbReference type="InterPro" id="IPR035906">
    <property type="entry name" value="MetI-like_sf"/>
</dbReference>
<organism evidence="10 11">
    <name type="scientific">Streptomyces sulfonofaciens</name>
    <dbReference type="NCBI Taxonomy" id="68272"/>
    <lineage>
        <taxon>Bacteria</taxon>
        <taxon>Bacillati</taxon>
        <taxon>Actinomycetota</taxon>
        <taxon>Actinomycetes</taxon>
        <taxon>Kitasatosporales</taxon>
        <taxon>Streptomycetaceae</taxon>
        <taxon>Streptomyces</taxon>
    </lineage>
</organism>
<feature type="transmembrane region" description="Helical" evidence="8">
    <location>
        <begin position="166"/>
        <end position="191"/>
    </location>
</feature>
<dbReference type="GO" id="GO:0005886">
    <property type="term" value="C:plasma membrane"/>
    <property type="evidence" value="ECO:0007669"/>
    <property type="project" value="UniProtKB-SubCell"/>
</dbReference>
<comment type="similarity">
    <text evidence="8">Belongs to the binding-protein-dependent transport system permease family.</text>
</comment>
<accession>A0A919GH16</accession>
<evidence type="ECO:0000256" key="8">
    <source>
        <dbReference type="RuleBase" id="RU363032"/>
    </source>
</evidence>
<feature type="transmembrane region" description="Helical" evidence="8">
    <location>
        <begin position="212"/>
        <end position="234"/>
    </location>
</feature>
<dbReference type="Proteomes" id="UP000603708">
    <property type="component" value="Unassembled WGS sequence"/>
</dbReference>
<dbReference type="PANTHER" id="PTHR43357">
    <property type="entry name" value="INNER MEMBRANE ABC TRANSPORTER PERMEASE PROTEIN YDCV"/>
    <property type="match status" value="1"/>
</dbReference>
<feature type="domain" description="ABC transmembrane type-1" evidence="9">
    <location>
        <begin position="83"/>
        <end position="291"/>
    </location>
</feature>
<reference evidence="10" key="1">
    <citation type="journal article" date="2014" name="Int. J. Syst. Evol. Microbiol.">
        <title>Complete genome sequence of Corynebacterium casei LMG S-19264T (=DSM 44701T), isolated from a smear-ripened cheese.</title>
        <authorList>
            <consortium name="US DOE Joint Genome Institute (JGI-PGF)"/>
            <person name="Walter F."/>
            <person name="Albersmeier A."/>
            <person name="Kalinowski J."/>
            <person name="Ruckert C."/>
        </authorList>
    </citation>
    <scope>NUCLEOTIDE SEQUENCE</scope>
    <source>
        <strain evidence="10">JCM 5069</strain>
    </source>
</reference>
<evidence type="ECO:0000256" key="1">
    <source>
        <dbReference type="ARBA" id="ARBA00004429"/>
    </source>
</evidence>
<feature type="transmembrane region" description="Helical" evidence="8">
    <location>
        <begin position="497"/>
        <end position="518"/>
    </location>
</feature>
<evidence type="ECO:0000256" key="7">
    <source>
        <dbReference type="ARBA" id="ARBA00023136"/>
    </source>
</evidence>
<feature type="transmembrane region" description="Helical" evidence="8">
    <location>
        <begin position="89"/>
        <end position="107"/>
    </location>
</feature>
<dbReference type="CDD" id="cd06261">
    <property type="entry name" value="TM_PBP2"/>
    <property type="match status" value="2"/>
</dbReference>
<protein>
    <submittedName>
        <fullName evidence="10">Iron ABC transporter permease</fullName>
    </submittedName>
</protein>
<dbReference type="GO" id="GO:0055085">
    <property type="term" value="P:transmembrane transport"/>
    <property type="evidence" value="ECO:0007669"/>
    <property type="project" value="InterPro"/>
</dbReference>
<dbReference type="PROSITE" id="PS50928">
    <property type="entry name" value="ABC_TM1"/>
    <property type="match status" value="2"/>
</dbReference>
<keyword evidence="4" id="KW-0997">Cell inner membrane</keyword>
<dbReference type="PANTHER" id="PTHR43357:SF3">
    <property type="entry name" value="FE(3+)-TRANSPORT SYSTEM PERMEASE PROTEIN FBPB 2"/>
    <property type="match status" value="1"/>
</dbReference>
<comment type="caution">
    <text evidence="10">The sequence shown here is derived from an EMBL/GenBank/DDBJ whole genome shotgun (WGS) entry which is preliminary data.</text>
</comment>
<evidence type="ECO:0000313" key="10">
    <source>
        <dbReference type="EMBL" id="GHH83836.1"/>
    </source>
</evidence>
<feature type="transmembrane region" description="Helical" evidence="8">
    <location>
        <begin position="417"/>
        <end position="439"/>
    </location>
</feature>
<dbReference type="AlphaFoldDB" id="A0A919GH16"/>
<comment type="subcellular location">
    <subcellularLocation>
        <location evidence="1">Cell inner membrane</location>
        <topology evidence="1">Multi-pass membrane protein</topology>
    </subcellularLocation>
    <subcellularLocation>
        <location evidence="8">Cell membrane</location>
        <topology evidence="8">Multi-pass membrane protein</topology>
    </subcellularLocation>
</comment>
<dbReference type="SUPFAM" id="SSF161098">
    <property type="entry name" value="MetI-like"/>
    <property type="match status" value="2"/>
</dbReference>
<name>A0A919GH16_9ACTN</name>
<feature type="transmembrane region" description="Helical" evidence="8">
    <location>
        <begin position="32"/>
        <end position="54"/>
    </location>
</feature>
<sequence length="584" mass="62658">MTVTTDLPAKPAAPVPALEGPSRLRRLLSPRILVVGAAVAVVGFLAVVPLGYLLHDTFVGDHGLSLNAFRRAYGGNTQAGRMMLDSLEFAVGAAAFALVVGSVLAYLQVRTDLPFKGLLFAASLVPLIVPGILYAAAWIFLGDPSIGLVNTLVLHPLLGTSPVDVYTVWGMIWVQGLHLAPVAFLLMVAAFRGMDPSLEESAAMSGAARRTILRRITVPLMRPALISAALLMFVQSLESFEVPGLLGLQNNIYVFTSRIYFVLRSYPIDYGSAGAYAVGLLAIAVAGVLLSTWLQRGRSFQTVTGKAFRPQPVALGRARPWVGAAVLLYFLVTVVLPVAVLVYASLLKTYSTPSAKALRGMSLHNYATVLHLPLAATALKNSLVLGVGAATVVMALTAVVSWVVVRTQAPGRRLLDLLAFTPIVIPGLVLGLALAFVYLRVPLPIYGTLFILLISYCTRYLPYGMRYASAAMTQMSKELEESAIVFGASWWQTFRRVLVPLASSGLIAGWIYILVVSFRELSSTILLYSPGTEVLSVLIWEQFENGQLTTLAALGVCMVLILVVLVLFAQRLGARTGIESDTAN</sequence>
<evidence type="ECO:0000256" key="6">
    <source>
        <dbReference type="ARBA" id="ARBA00022989"/>
    </source>
</evidence>
<proteinExistence type="inferred from homology"/>
<feature type="transmembrane region" description="Helical" evidence="8">
    <location>
        <begin position="383"/>
        <end position="405"/>
    </location>
</feature>
<keyword evidence="11" id="KW-1185">Reference proteome</keyword>
<keyword evidence="2 8" id="KW-0813">Transport</keyword>
<evidence type="ECO:0000259" key="9">
    <source>
        <dbReference type="PROSITE" id="PS50928"/>
    </source>
</evidence>
<evidence type="ECO:0000256" key="5">
    <source>
        <dbReference type="ARBA" id="ARBA00022692"/>
    </source>
</evidence>
<dbReference type="Pfam" id="PF00528">
    <property type="entry name" value="BPD_transp_1"/>
    <property type="match status" value="2"/>
</dbReference>
<dbReference type="EMBL" id="BNCD01000014">
    <property type="protein sequence ID" value="GHH83836.1"/>
    <property type="molecule type" value="Genomic_DNA"/>
</dbReference>
<feature type="domain" description="ABC transmembrane type-1" evidence="9">
    <location>
        <begin position="379"/>
        <end position="569"/>
    </location>
</feature>
<evidence type="ECO:0000256" key="2">
    <source>
        <dbReference type="ARBA" id="ARBA00022448"/>
    </source>
</evidence>
<gene>
    <name evidence="10" type="ORF">GCM10018793_46890</name>
</gene>
<feature type="transmembrane region" description="Helical" evidence="8">
    <location>
        <begin position="321"/>
        <end position="344"/>
    </location>
</feature>